<organism evidence="1 2">
    <name type="scientific">Burkholderia cenocepacia</name>
    <dbReference type="NCBI Taxonomy" id="95486"/>
    <lineage>
        <taxon>Bacteria</taxon>
        <taxon>Pseudomonadati</taxon>
        <taxon>Pseudomonadota</taxon>
        <taxon>Betaproteobacteria</taxon>
        <taxon>Burkholderiales</taxon>
        <taxon>Burkholderiaceae</taxon>
        <taxon>Burkholderia</taxon>
        <taxon>Burkholderia cepacia complex</taxon>
    </lineage>
</organism>
<evidence type="ECO:0000313" key="2">
    <source>
        <dbReference type="Proteomes" id="UP000188543"/>
    </source>
</evidence>
<dbReference type="EMBL" id="MUTJ01000053">
    <property type="protein sequence ID" value="ONU85051.1"/>
    <property type="molecule type" value="Genomic_DNA"/>
</dbReference>
<evidence type="ECO:0000313" key="1">
    <source>
        <dbReference type="EMBL" id="ONU85051.1"/>
    </source>
</evidence>
<name>A0A1V2W372_9BURK</name>
<sequence length="110" mass="11453">MEPHKHTAPVPAAIKPTEAQITAFVQAYFSADCDGQVGRHIAGLTAALNVDPLVSVVDDLAMVLEIIAADDDIRLKCGLQPKLGSGVRTALDAALIKAGRLQLDRPTGGA</sequence>
<proteinExistence type="predicted"/>
<dbReference type="AlphaFoldDB" id="A0A1V2W372"/>
<reference evidence="1 2" key="1">
    <citation type="submission" date="2016-08" db="EMBL/GenBank/DDBJ databases">
        <authorList>
            <person name="Seilhamer J.J."/>
        </authorList>
    </citation>
    <scope>NUCLEOTIDE SEQUENCE [LARGE SCALE GENOMIC DNA]</scope>
    <source>
        <strain evidence="1 2">VC14762</strain>
    </source>
</reference>
<dbReference type="Proteomes" id="UP000188543">
    <property type="component" value="Unassembled WGS sequence"/>
</dbReference>
<dbReference type="RefSeq" id="WP_048986653.1">
    <property type="nucleotide sequence ID" value="NZ_CADETK010000010.1"/>
</dbReference>
<gene>
    <name evidence="1" type="ORF">A8E72_16785</name>
</gene>
<accession>A0A1V2W372</accession>
<protein>
    <submittedName>
        <fullName evidence="1">Uncharacterized protein</fullName>
    </submittedName>
</protein>
<comment type="caution">
    <text evidence="1">The sequence shown here is derived from an EMBL/GenBank/DDBJ whole genome shotgun (WGS) entry which is preliminary data.</text>
</comment>